<gene>
    <name evidence="8" type="ORF">FHL15_003790</name>
</gene>
<evidence type="ECO:0000313" key="9">
    <source>
        <dbReference type="Proteomes" id="UP000319160"/>
    </source>
</evidence>
<sequence length="561" mass="63822">MDIAICVVLVSVESYLSNVGSKGEESPRHITTFISSFLLHYVIFKSYRLYLYPRFFSPLRHVPGPWGSNIILGQELNKFRADSPIGLQLGWSRIWPDAPFIRYSSIAGRAVLIVNSIAAHKAVLQTHAYDFVKPPLFARLVGEIAGRGLLFAEGEDHRHQRKLLAGPFSVPSMRKILPVFRRKAESLSKSFQEALGDRPHASIEVIDALSKSTMDTIGVTVLGIELDTLSSIYPVSFQELYSRVLHQGLLGQLIWVINAFIPIRRFVPLEANRRFQQANRDLRKMLRTIIEQRNADLRDGTFKKEMGASRDLLTYMLEESELQRQQTGREPWTTEDIIGHVSHETTANALSWALYALSTRHPVQHKLRTEIRALLERNSTPTYDEINELPYLHNVVREVLRVYSPSLMGPRQASKDLIIEGVRIPKGTQIDLHMPLLHHHQDVWGPDASVFDPERWDTRTGDGASLYAFEAFIQGPRMCPGKNFALTQIKATLIELVSKWRFLGIERWDGIAESKKNSDHENDRELLVDGEEEIGRGVKLANPTLTYRPAGGLLVRFERLR</sequence>
<evidence type="ECO:0000256" key="3">
    <source>
        <dbReference type="ARBA" id="ARBA00022617"/>
    </source>
</evidence>
<dbReference type="PRINTS" id="PR00465">
    <property type="entry name" value="EP450IV"/>
</dbReference>
<comment type="similarity">
    <text evidence="2">Belongs to the cytochrome P450 family.</text>
</comment>
<organism evidence="8 9">
    <name type="scientific">Xylaria flabelliformis</name>
    <dbReference type="NCBI Taxonomy" id="2512241"/>
    <lineage>
        <taxon>Eukaryota</taxon>
        <taxon>Fungi</taxon>
        <taxon>Dikarya</taxon>
        <taxon>Ascomycota</taxon>
        <taxon>Pezizomycotina</taxon>
        <taxon>Sordariomycetes</taxon>
        <taxon>Xylariomycetidae</taxon>
        <taxon>Xylariales</taxon>
        <taxon>Xylariaceae</taxon>
        <taxon>Xylaria</taxon>
    </lineage>
</organism>
<accession>A0A553I5H6</accession>
<proteinExistence type="inferred from homology"/>
<dbReference type="Proteomes" id="UP000319160">
    <property type="component" value="Unassembled WGS sequence"/>
</dbReference>
<comment type="cofactor">
    <cofactor evidence="1 7">
        <name>heme</name>
        <dbReference type="ChEBI" id="CHEBI:30413"/>
    </cofactor>
</comment>
<evidence type="ECO:0000256" key="5">
    <source>
        <dbReference type="ARBA" id="ARBA00023004"/>
    </source>
</evidence>
<dbReference type="STRING" id="2512241.A0A553I5H6"/>
<dbReference type="SUPFAM" id="SSF48264">
    <property type="entry name" value="Cytochrome P450"/>
    <property type="match status" value="1"/>
</dbReference>
<keyword evidence="5 7" id="KW-0408">Iron</keyword>
<dbReference type="GO" id="GO:0004497">
    <property type="term" value="F:monooxygenase activity"/>
    <property type="evidence" value="ECO:0007669"/>
    <property type="project" value="UniProtKB-KW"/>
</dbReference>
<keyword evidence="9" id="KW-1185">Reference proteome</keyword>
<evidence type="ECO:0000256" key="4">
    <source>
        <dbReference type="ARBA" id="ARBA00022723"/>
    </source>
</evidence>
<dbReference type="EMBL" id="VFLP01000016">
    <property type="protein sequence ID" value="TRX95459.1"/>
    <property type="molecule type" value="Genomic_DNA"/>
</dbReference>
<dbReference type="Pfam" id="PF00067">
    <property type="entry name" value="p450"/>
    <property type="match status" value="1"/>
</dbReference>
<dbReference type="PANTHER" id="PTHR24305:SF166">
    <property type="entry name" value="CYTOCHROME P450 12A4, MITOCHONDRIAL-RELATED"/>
    <property type="match status" value="1"/>
</dbReference>
<feature type="binding site" description="axial binding residue" evidence="7">
    <location>
        <position position="479"/>
    </location>
    <ligand>
        <name>heme</name>
        <dbReference type="ChEBI" id="CHEBI:30413"/>
    </ligand>
    <ligandPart>
        <name>Fe</name>
        <dbReference type="ChEBI" id="CHEBI:18248"/>
    </ligandPart>
</feature>
<keyword evidence="3 7" id="KW-0349">Heme</keyword>
<keyword evidence="6" id="KW-0503">Monooxygenase</keyword>
<keyword evidence="6" id="KW-0560">Oxidoreductase</keyword>
<dbReference type="Gene3D" id="1.10.630.10">
    <property type="entry name" value="Cytochrome P450"/>
    <property type="match status" value="1"/>
</dbReference>
<evidence type="ECO:0000313" key="8">
    <source>
        <dbReference type="EMBL" id="TRX95459.1"/>
    </source>
</evidence>
<dbReference type="InterPro" id="IPR036396">
    <property type="entry name" value="Cyt_P450_sf"/>
</dbReference>
<protein>
    <recommendedName>
        <fullName evidence="10">Cytochrome P450</fullName>
    </recommendedName>
</protein>
<dbReference type="PRINTS" id="PR00385">
    <property type="entry name" value="P450"/>
</dbReference>
<comment type="caution">
    <text evidence="8">The sequence shown here is derived from an EMBL/GenBank/DDBJ whole genome shotgun (WGS) entry which is preliminary data.</text>
</comment>
<keyword evidence="4 7" id="KW-0479">Metal-binding</keyword>
<dbReference type="AlphaFoldDB" id="A0A553I5H6"/>
<evidence type="ECO:0000256" key="6">
    <source>
        <dbReference type="ARBA" id="ARBA00023033"/>
    </source>
</evidence>
<reference evidence="9" key="1">
    <citation type="submission" date="2019-06" db="EMBL/GenBank/DDBJ databases">
        <title>Draft genome sequence of the griseofulvin-producing fungus Xylaria cubensis strain G536.</title>
        <authorList>
            <person name="Mead M.E."/>
            <person name="Raja H.A."/>
            <person name="Steenwyk J.L."/>
            <person name="Knowles S.L."/>
            <person name="Oberlies N.H."/>
            <person name="Rokas A."/>
        </authorList>
    </citation>
    <scope>NUCLEOTIDE SEQUENCE [LARGE SCALE GENOMIC DNA]</scope>
    <source>
        <strain evidence="9">G536</strain>
    </source>
</reference>
<dbReference type="InterPro" id="IPR002403">
    <property type="entry name" value="Cyt_P450_E_grp-IV"/>
</dbReference>
<evidence type="ECO:0008006" key="10">
    <source>
        <dbReference type="Google" id="ProtNLM"/>
    </source>
</evidence>
<dbReference type="GO" id="GO:0016705">
    <property type="term" value="F:oxidoreductase activity, acting on paired donors, with incorporation or reduction of molecular oxygen"/>
    <property type="evidence" value="ECO:0007669"/>
    <property type="project" value="InterPro"/>
</dbReference>
<dbReference type="OrthoDB" id="1470350at2759"/>
<evidence type="ECO:0000256" key="2">
    <source>
        <dbReference type="ARBA" id="ARBA00010617"/>
    </source>
</evidence>
<dbReference type="PANTHER" id="PTHR24305">
    <property type="entry name" value="CYTOCHROME P450"/>
    <property type="match status" value="1"/>
</dbReference>
<evidence type="ECO:0000256" key="7">
    <source>
        <dbReference type="PIRSR" id="PIRSR602403-1"/>
    </source>
</evidence>
<dbReference type="GO" id="GO:0020037">
    <property type="term" value="F:heme binding"/>
    <property type="evidence" value="ECO:0007669"/>
    <property type="project" value="InterPro"/>
</dbReference>
<dbReference type="InterPro" id="IPR001128">
    <property type="entry name" value="Cyt_P450"/>
</dbReference>
<evidence type="ECO:0000256" key="1">
    <source>
        <dbReference type="ARBA" id="ARBA00001971"/>
    </source>
</evidence>
<dbReference type="InterPro" id="IPR050121">
    <property type="entry name" value="Cytochrome_P450_monoxygenase"/>
</dbReference>
<dbReference type="GO" id="GO:0005506">
    <property type="term" value="F:iron ion binding"/>
    <property type="evidence" value="ECO:0007669"/>
    <property type="project" value="InterPro"/>
</dbReference>
<name>A0A553I5H6_9PEZI</name>